<dbReference type="PANTHER" id="PTHR41391:SF1">
    <property type="entry name" value="RESTRICTION OF TELOMERE CAPPING PROTEIN 4"/>
    <property type="match status" value="1"/>
</dbReference>
<comment type="subcellular location">
    <subcellularLocation>
        <location evidence="3">Cytoplasm</location>
    </subcellularLocation>
    <subcellularLocation>
        <location evidence="2">Nucleus</location>
    </subcellularLocation>
</comment>
<name>A0A8E2JV60_9PEZI</name>
<dbReference type="Proteomes" id="UP000250140">
    <property type="component" value="Unassembled WGS sequence"/>
</dbReference>
<organism evidence="9 10">
    <name type="scientific">Glonium stellatum</name>
    <dbReference type="NCBI Taxonomy" id="574774"/>
    <lineage>
        <taxon>Eukaryota</taxon>
        <taxon>Fungi</taxon>
        <taxon>Dikarya</taxon>
        <taxon>Ascomycota</taxon>
        <taxon>Pezizomycotina</taxon>
        <taxon>Dothideomycetes</taxon>
        <taxon>Pleosporomycetidae</taxon>
        <taxon>Gloniales</taxon>
        <taxon>Gloniaceae</taxon>
        <taxon>Glonium</taxon>
    </lineage>
</organism>
<gene>
    <name evidence="9" type="ORF">AOQ84DRAFT_275659</name>
</gene>
<dbReference type="InterPro" id="IPR039024">
    <property type="entry name" value="RTC4"/>
</dbReference>
<evidence type="ECO:0000313" key="9">
    <source>
        <dbReference type="EMBL" id="OCL10668.1"/>
    </source>
</evidence>
<dbReference type="GO" id="GO:0005737">
    <property type="term" value="C:cytoplasm"/>
    <property type="evidence" value="ECO:0007669"/>
    <property type="project" value="UniProtKB-SubCell"/>
</dbReference>
<evidence type="ECO:0000313" key="10">
    <source>
        <dbReference type="Proteomes" id="UP000250140"/>
    </source>
</evidence>
<dbReference type="AlphaFoldDB" id="A0A8E2JV60"/>
<comment type="similarity">
    <text evidence="4">Belongs to the RTC4 family.</text>
</comment>
<dbReference type="OrthoDB" id="128308at2759"/>
<dbReference type="SMART" id="SM01312">
    <property type="entry name" value="RTC4"/>
    <property type="match status" value="1"/>
</dbReference>
<dbReference type="GO" id="GO:0005634">
    <property type="term" value="C:nucleus"/>
    <property type="evidence" value="ECO:0007669"/>
    <property type="project" value="UniProtKB-SubCell"/>
</dbReference>
<evidence type="ECO:0000259" key="8">
    <source>
        <dbReference type="SMART" id="SM01312"/>
    </source>
</evidence>
<keyword evidence="6" id="KW-0963">Cytoplasm</keyword>
<keyword evidence="7" id="KW-0539">Nucleus</keyword>
<evidence type="ECO:0000256" key="3">
    <source>
        <dbReference type="ARBA" id="ARBA00004496"/>
    </source>
</evidence>
<sequence>TTGYYGARGARVLMERVTARFAAELRRRAPADRLIAAGGVGQFVQEVLVPELVTLLIMEDMEVGEEQAREILRESGAIGD</sequence>
<accession>A0A8E2JV60</accession>
<feature type="non-terminal residue" evidence="9">
    <location>
        <position position="1"/>
    </location>
</feature>
<dbReference type="EMBL" id="KV749194">
    <property type="protein sequence ID" value="OCL10668.1"/>
    <property type="molecule type" value="Genomic_DNA"/>
</dbReference>
<dbReference type="PANTHER" id="PTHR41391">
    <property type="entry name" value="RESTRICTION OF TELOMERE CAPPING PROTEIN 4"/>
    <property type="match status" value="1"/>
</dbReference>
<evidence type="ECO:0000256" key="6">
    <source>
        <dbReference type="ARBA" id="ARBA00022490"/>
    </source>
</evidence>
<proteinExistence type="inferred from homology"/>
<evidence type="ECO:0000256" key="4">
    <source>
        <dbReference type="ARBA" id="ARBA00009461"/>
    </source>
</evidence>
<feature type="domain" description="Restriction of telomere capping protein 4 C-terminal" evidence="8">
    <location>
        <begin position="1"/>
        <end position="80"/>
    </location>
</feature>
<feature type="non-terminal residue" evidence="9">
    <location>
        <position position="80"/>
    </location>
</feature>
<comment type="function">
    <text evidence="1">May be involved in a process influencing telomere capping.</text>
</comment>
<evidence type="ECO:0000256" key="5">
    <source>
        <dbReference type="ARBA" id="ARBA00015162"/>
    </source>
</evidence>
<protein>
    <recommendedName>
        <fullName evidence="5">Restriction of telomere capping protein 4</fullName>
    </recommendedName>
</protein>
<evidence type="ECO:0000256" key="1">
    <source>
        <dbReference type="ARBA" id="ARBA00002738"/>
    </source>
</evidence>
<reference evidence="9 10" key="1">
    <citation type="journal article" date="2016" name="Nat. Commun.">
        <title>Ectomycorrhizal ecology is imprinted in the genome of the dominant symbiotic fungus Cenococcum geophilum.</title>
        <authorList>
            <consortium name="DOE Joint Genome Institute"/>
            <person name="Peter M."/>
            <person name="Kohler A."/>
            <person name="Ohm R.A."/>
            <person name="Kuo A."/>
            <person name="Krutzmann J."/>
            <person name="Morin E."/>
            <person name="Arend M."/>
            <person name="Barry K.W."/>
            <person name="Binder M."/>
            <person name="Choi C."/>
            <person name="Clum A."/>
            <person name="Copeland A."/>
            <person name="Grisel N."/>
            <person name="Haridas S."/>
            <person name="Kipfer T."/>
            <person name="LaButti K."/>
            <person name="Lindquist E."/>
            <person name="Lipzen A."/>
            <person name="Maire R."/>
            <person name="Meier B."/>
            <person name="Mihaltcheva S."/>
            <person name="Molinier V."/>
            <person name="Murat C."/>
            <person name="Poggeler S."/>
            <person name="Quandt C.A."/>
            <person name="Sperisen C."/>
            <person name="Tritt A."/>
            <person name="Tisserant E."/>
            <person name="Crous P.W."/>
            <person name="Henrissat B."/>
            <person name="Nehls U."/>
            <person name="Egli S."/>
            <person name="Spatafora J.W."/>
            <person name="Grigoriev I.V."/>
            <person name="Martin F.M."/>
        </authorList>
    </citation>
    <scope>NUCLEOTIDE SEQUENCE [LARGE SCALE GENOMIC DNA]</scope>
    <source>
        <strain evidence="9 10">CBS 207.34</strain>
    </source>
</reference>
<dbReference type="InterPro" id="IPR028094">
    <property type="entry name" value="RTC4_C"/>
</dbReference>
<dbReference type="Pfam" id="PF14474">
    <property type="entry name" value="RTC4"/>
    <property type="match status" value="1"/>
</dbReference>
<evidence type="ECO:0000256" key="7">
    <source>
        <dbReference type="ARBA" id="ARBA00023242"/>
    </source>
</evidence>
<evidence type="ECO:0000256" key="2">
    <source>
        <dbReference type="ARBA" id="ARBA00004123"/>
    </source>
</evidence>
<keyword evidence="10" id="KW-1185">Reference proteome</keyword>